<dbReference type="InterPro" id="IPR000868">
    <property type="entry name" value="Isochorismatase-like_dom"/>
</dbReference>
<proteinExistence type="predicted"/>
<dbReference type="SUPFAM" id="SSF52499">
    <property type="entry name" value="Isochorismatase-like hydrolases"/>
    <property type="match status" value="1"/>
</dbReference>
<dbReference type="OrthoDB" id="9794942at2"/>
<dbReference type="Gene3D" id="3.40.50.850">
    <property type="entry name" value="Isochorismatase-like"/>
    <property type="match status" value="1"/>
</dbReference>
<dbReference type="CDD" id="cd01014">
    <property type="entry name" value="nicotinamidase_related"/>
    <property type="match status" value="1"/>
</dbReference>
<accession>A0A2Z4RHH8</accession>
<evidence type="ECO:0000313" key="3">
    <source>
        <dbReference type="EMBL" id="AWY40510.1"/>
    </source>
</evidence>
<dbReference type="GO" id="GO:0016787">
    <property type="term" value="F:hydrolase activity"/>
    <property type="evidence" value="ECO:0007669"/>
    <property type="project" value="UniProtKB-KW"/>
</dbReference>
<dbReference type="InterPro" id="IPR050272">
    <property type="entry name" value="Isochorismatase-like_hydrls"/>
</dbReference>
<evidence type="ECO:0000313" key="4">
    <source>
        <dbReference type="Proteomes" id="UP000250299"/>
    </source>
</evidence>
<reference evidence="3 4" key="1">
    <citation type="submission" date="2018-05" db="EMBL/GenBank/DDBJ databases">
        <title>Whole genome sequence of Pseudomonas putida JBC17.</title>
        <authorList>
            <person name="Lee Y.H."/>
            <person name="David K."/>
        </authorList>
    </citation>
    <scope>NUCLEOTIDE SEQUENCE [LARGE SCALE GENOMIC DNA]</scope>
    <source>
        <strain evidence="3 4">JBC17</strain>
    </source>
</reference>
<dbReference type="Proteomes" id="UP000250299">
    <property type="component" value="Chromosome"/>
</dbReference>
<dbReference type="EMBL" id="CP029693">
    <property type="protein sequence ID" value="AWY40510.1"/>
    <property type="molecule type" value="Genomic_DNA"/>
</dbReference>
<organism evidence="3 4">
    <name type="scientific">Pseudomonas putida</name>
    <name type="common">Arthrobacter siderocapsulatus</name>
    <dbReference type="NCBI Taxonomy" id="303"/>
    <lineage>
        <taxon>Bacteria</taxon>
        <taxon>Pseudomonadati</taxon>
        <taxon>Pseudomonadota</taxon>
        <taxon>Gammaproteobacteria</taxon>
        <taxon>Pseudomonadales</taxon>
        <taxon>Pseudomonadaceae</taxon>
        <taxon>Pseudomonas</taxon>
    </lineage>
</organism>
<evidence type="ECO:0000259" key="2">
    <source>
        <dbReference type="Pfam" id="PF00857"/>
    </source>
</evidence>
<gene>
    <name evidence="3" type="ORF">DKY63_11635</name>
</gene>
<dbReference type="InterPro" id="IPR036380">
    <property type="entry name" value="Isochorismatase-like_sf"/>
</dbReference>
<keyword evidence="1" id="KW-0378">Hydrolase</keyword>
<sequence>MSVPQTMFQLSGRGYAAAKLSHATLIIIDAQKEYLSGPLALSGMDEAVANIKQLVTAARAAGRPIVHVSHLGTVGGLFDPRGERGQFIPGLEPLAGEIRIEKILPSAFHGTDLKKRLEDLGSVDLVVCGFMSHSSVSTTVRAAKNLGFRCTLVEDACATRDLPYKGGVLSAEHVQQTEMAIMADNFAAVAQTTSLV</sequence>
<feature type="domain" description="Isochorismatase-like" evidence="2">
    <location>
        <begin position="24"/>
        <end position="193"/>
    </location>
</feature>
<dbReference type="Pfam" id="PF00857">
    <property type="entry name" value="Isochorismatase"/>
    <property type="match status" value="1"/>
</dbReference>
<dbReference type="RefSeq" id="WP_110964229.1">
    <property type="nucleotide sequence ID" value="NZ_CP029693.1"/>
</dbReference>
<evidence type="ECO:0000256" key="1">
    <source>
        <dbReference type="ARBA" id="ARBA00022801"/>
    </source>
</evidence>
<dbReference type="PANTHER" id="PTHR43540:SF15">
    <property type="entry name" value="BLR5631 PROTEIN"/>
    <property type="match status" value="1"/>
</dbReference>
<protein>
    <submittedName>
        <fullName evidence="3">Isochorismatase family protein</fullName>
    </submittedName>
</protein>
<dbReference type="AlphaFoldDB" id="A0A2Z4RHH8"/>
<name>A0A2Z4RHH8_PSEPU</name>
<dbReference type="PANTHER" id="PTHR43540">
    <property type="entry name" value="PEROXYUREIDOACRYLATE/UREIDOACRYLATE AMIDOHYDROLASE-RELATED"/>
    <property type="match status" value="1"/>
</dbReference>